<sequence length="53" mass="6243">MFTRFVVFIPECTWLESYAYMMITLSNFLVFNCQLPCLLSSFLNILGWALKLI</sequence>
<protein>
    <submittedName>
        <fullName evidence="2">Uncharacterized protein</fullName>
    </submittedName>
</protein>
<keyword evidence="1" id="KW-0472">Membrane</keyword>
<proteinExistence type="predicted"/>
<dbReference type="AlphaFoldDB" id="A0A2P2NKE5"/>
<accession>A0A2P2NKE5</accession>
<reference evidence="2" key="1">
    <citation type="submission" date="2018-02" db="EMBL/GenBank/DDBJ databases">
        <title>Rhizophora mucronata_Transcriptome.</title>
        <authorList>
            <person name="Meera S.P."/>
            <person name="Sreeshan A."/>
            <person name="Augustine A."/>
        </authorList>
    </citation>
    <scope>NUCLEOTIDE SEQUENCE</scope>
    <source>
        <tissue evidence="2">Leaf</tissue>
    </source>
</reference>
<dbReference type="EMBL" id="GGEC01062462">
    <property type="protein sequence ID" value="MBX42946.1"/>
    <property type="molecule type" value="Transcribed_RNA"/>
</dbReference>
<evidence type="ECO:0000256" key="1">
    <source>
        <dbReference type="SAM" id="Phobius"/>
    </source>
</evidence>
<organism evidence="2">
    <name type="scientific">Rhizophora mucronata</name>
    <name type="common">Asiatic mangrove</name>
    <dbReference type="NCBI Taxonomy" id="61149"/>
    <lineage>
        <taxon>Eukaryota</taxon>
        <taxon>Viridiplantae</taxon>
        <taxon>Streptophyta</taxon>
        <taxon>Embryophyta</taxon>
        <taxon>Tracheophyta</taxon>
        <taxon>Spermatophyta</taxon>
        <taxon>Magnoliopsida</taxon>
        <taxon>eudicotyledons</taxon>
        <taxon>Gunneridae</taxon>
        <taxon>Pentapetalae</taxon>
        <taxon>rosids</taxon>
        <taxon>fabids</taxon>
        <taxon>Malpighiales</taxon>
        <taxon>Rhizophoraceae</taxon>
        <taxon>Rhizophora</taxon>
    </lineage>
</organism>
<feature type="transmembrane region" description="Helical" evidence="1">
    <location>
        <begin position="28"/>
        <end position="50"/>
    </location>
</feature>
<name>A0A2P2NKE5_RHIMU</name>
<keyword evidence="1" id="KW-1133">Transmembrane helix</keyword>
<evidence type="ECO:0000313" key="2">
    <source>
        <dbReference type="EMBL" id="MBX42946.1"/>
    </source>
</evidence>
<keyword evidence="1" id="KW-0812">Transmembrane</keyword>